<comment type="caution">
    <text evidence="3">The sequence shown here is derived from an EMBL/GenBank/DDBJ whole genome shotgun (WGS) entry which is preliminary data.</text>
</comment>
<evidence type="ECO:0000313" key="3">
    <source>
        <dbReference type="EMBL" id="OGZ11424.1"/>
    </source>
</evidence>
<sequence>MLIVGAYWLNSTKRIESTSRVYQIMNLFGAIGMLVNVLHTETWAAVALQLIWAGIALFTLFRHRSP</sequence>
<evidence type="ECO:0000259" key="2">
    <source>
        <dbReference type="Pfam" id="PF26604"/>
    </source>
</evidence>
<keyword evidence="1" id="KW-1133">Transmembrane helix</keyword>
<proteinExistence type="predicted"/>
<dbReference type="AlphaFoldDB" id="A0A1G2DCR7"/>
<evidence type="ECO:0000256" key="1">
    <source>
        <dbReference type="SAM" id="Phobius"/>
    </source>
</evidence>
<feature type="domain" description="CBU-0592-like" evidence="2">
    <location>
        <begin position="2"/>
        <end position="63"/>
    </location>
</feature>
<dbReference type="Pfam" id="PF26604">
    <property type="entry name" value="CBU_0592"/>
    <property type="match status" value="1"/>
</dbReference>
<name>A0A1G2DCR7_9BACT</name>
<keyword evidence="1" id="KW-0812">Transmembrane</keyword>
<dbReference type="Proteomes" id="UP000178636">
    <property type="component" value="Unassembled WGS sequence"/>
</dbReference>
<organism evidence="3 4">
    <name type="scientific">Candidatus Lloydbacteria bacterium RIFCSPHIGHO2_02_FULL_54_17</name>
    <dbReference type="NCBI Taxonomy" id="1798664"/>
    <lineage>
        <taxon>Bacteria</taxon>
        <taxon>Candidatus Lloydiibacteriota</taxon>
    </lineage>
</organism>
<evidence type="ECO:0000313" key="4">
    <source>
        <dbReference type="Proteomes" id="UP000178636"/>
    </source>
</evidence>
<dbReference type="InterPro" id="IPR058058">
    <property type="entry name" value="CBU_0592-like"/>
</dbReference>
<protein>
    <recommendedName>
        <fullName evidence="2">CBU-0592-like domain-containing protein</fullName>
    </recommendedName>
</protein>
<accession>A0A1G2DCR7</accession>
<dbReference type="NCBIfam" id="NF047864">
    <property type="entry name" value="CBU_0592_membra"/>
    <property type="match status" value="1"/>
</dbReference>
<feature type="transmembrane region" description="Helical" evidence="1">
    <location>
        <begin position="21"/>
        <end position="38"/>
    </location>
</feature>
<gene>
    <name evidence="3" type="ORF">A3C93_01765</name>
</gene>
<keyword evidence="1" id="KW-0472">Membrane</keyword>
<reference evidence="3 4" key="1">
    <citation type="journal article" date="2016" name="Nat. Commun.">
        <title>Thousands of microbial genomes shed light on interconnected biogeochemical processes in an aquifer system.</title>
        <authorList>
            <person name="Anantharaman K."/>
            <person name="Brown C.T."/>
            <person name="Hug L.A."/>
            <person name="Sharon I."/>
            <person name="Castelle C.J."/>
            <person name="Probst A.J."/>
            <person name="Thomas B.C."/>
            <person name="Singh A."/>
            <person name="Wilkins M.J."/>
            <person name="Karaoz U."/>
            <person name="Brodie E.L."/>
            <person name="Williams K.H."/>
            <person name="Hubbard S.S."/>
            <person name="Banfield J.F."/>
        </authorList>
    </citation>
    <scope>NUCLEOTIDE SEQUENCE [LARGE SCALE GENOMIC DNA]</scope>
</reference>
<dbReference type="EMBL" id="MHLO01000034">
    <property type="protein sequence ID" value="OGZ11424.1"/>
    <property type="molecule type" value="Genomic_DNA"/>
</dbReference>
<feature type="transmembrane region" description="Helical" evidence="1">
    <location>
        <begin position="44"/>
        <end position="61"/>
    </location>
</feature>